<feature type="binding site" evidence="7">
    <location>
        <position position="39"/>
    </location>
    <ligand>
        <name>Mg(2+)</name>
        <dbReference type="ChEBI" id="CHEBI:18420"/>
    </ligand>
</feature>
<dbReference type="InterPro" id="IPR029001">
    <property type="entry name" value="ITPase-like_fam"/>
</dbReference>
<evidence type="ECO:0000256" key="7">
    <source>
        <dbReference type="HAMAP-Rule" id="MF_01405"/>
    </source>
</evidence>
<feature type="binding site" evidence="7">
    <location>
        <begin position="9"/>
        <end position="14"/>
    </location>
    <ligand>
        <name>substrate</name>
    </ligand>
</feature>
<feature type="binding site" evidence="7">
    <location>
        <begin position="174"/>
        <end position="175"/>
    </location>
    <ligand>
        <name>substrate</name>
    </ligand>
</feature>
<keyword evidence="3 7" id="KW-0547">Nucleotide-binding</keyword>
<dbReference type="SUPFAM" id="SSF52972">
    <property type="entry name" value="ITPase-like"/>
    <property type="match status" value="1"/>
</dbReference>
<organism evidence="9 10">
    <name type="scientific">Gloeobacter morelensis MG652769</name>
    <dbReference type="NCBI Taxonomy" id="2781736"/>
    <lineage>
        <taxon>Bacteria</taxon>
        <taxon>Bacillati</taxon>
        <taxon>Cyanobacteriota</taxon>
        <taxon>Cyanophyceae</taxon>
        <taxon>Gloeobacterales</taxon>
        <taxon>Gloeobacteraceae</taxon>
        <taxon>Gloeobacter</taxon>
        <taxon>Gloeobacter morelensis</taxon>
    </lineage>
</organism>
<feature type="binding site" evidence="7">
    <location>
        <position position="68"/>
    </location>
    <ligand>
        <name>Mg(2+)</name>
        <dbReference type="ChEBI" id="CHEBI:18420"/>
    </ligand>
</feature>
<evidence type="ECO:0000256" key="8">
    <source>
        <dbReference type="RuleBase" id="RU003781"/>
    </source>
</evidence>
<sequence>MMRSLILATNNQGKLQELRRLLAGTGWVVQAAPSDFAVEETGTTFAENARLKALAAAERTGEWSVGDDSGLAVDALGGAPGVYSARYGRNDGERISRLLAALAGQADRGARFICAIALAEPGRVLKEVEAECRGVILHAPRGNGGFGYDPIFLVPELDKTFAELDIVEKERHSHRGRAVRKLLSGCGRGASIVDH</sequence>
<keyword evidence="4 7" id="KW-0378">Hydrolase</keyword>
<dbReference type="InterPro" id="IPR002637">
    <property type="entry name" value="RdgB/HAM1"/>
</dbReference>
<proteinExistence type="inferred from homology"/>
<comment type="catalytic activity">
    <reaction evidence="7">
        <text>ITP + H2O = IMP + diphosphate + H(+)</text>
        <dbReference type="Rhea" id="RHEA:29399"/>
        <dbReference type="ChEBI" id="CHEBI:15377"/>
        <dbReference type="ChEBI" id="CHEBI:15378"/>
        <dbReference type="ChEBI" id="CHEBI:33019"/>
        <dbReference type="ChEBI" id="CHEBI:58053"/>
        <dbReference type="ChEBI" id="CHEBI:61402"/>
        <dbReference type="EC" id="3.6.1.66"/>
    </reaction>
</comment>
<dbReference type="PANTHER" id="PTHR11067">
    <property type="entry name" value="INOSINE TRIPHOSPHATE PYROPHOSPHATASE/HAM1 PROTEIN"/>
    <property type="match status" value="1"/>
</dbReference>
<keyword evidence="5 7" id="KW-0460">Magnesium</keyword>
<evidence type="ECO:0000256" key="2">
    <source>
        <dbReference type="ARBA" id="ARBA00022723"/>
    </source>
</evidence>
<feature type="active site" description="Proton acceptor" evidence="7">
    <location>
        <position position="68"/>
    </location>
</feature>
<dbReference type="NCBIfam" id="TIGR00042">
    <property type="entry name" value="RdgB/HAM1 family non-canonical purine NTP pyrophosphatase"/>
    <property type="match status" value="1"/>
</dbReference>
<dbReference type="RefSeq" id="WP_233749649.1">
    <property type="nucleotide sequence ID" value="NZ_CP063845.1"/>
</dbReference>
<feature type="binding site" evidence="7">
    <location>
        <position position="169"/>
    </location>
    <ligand>
        <name>substrate</name>
    </ligand>
</feature>
<keyword evidence="6 7" id="KW-0546">Nucleotide metabolism</keyword>
<feature type="binding site" evidence="7">
    <location>
        <begin position="146"/>
        <end position="149"/>
    </location>
    <ligand>
        <name>substrate</name>
    </ligand>
</feature>
<gene>
    <name evidence="9" type="primary">rdgB</name>
    <name evidence="9" type="ORF">ISF26_16430</name>
</gene>
<dbReference type="EC" id="3.6.1.66" evidence="7"/>
<evidence type="ECO:0000256" key="4">
    <source>
        <dbReference type="ARBA" id="ARBA00022801"/>
    </source>
</evidence>
<evidence type="ECO:0000313" key="10">
    <source>
        <dbReference type="Proteomes" id="UP001054846"/>
    </source>
</evidence>
<protein>
    <recommendedName>
        <fullName evidence="7">dITP/XTP pyrophosphatase</fullName>
        <ecNumber evidence="7">3.6.1.66</ecNumber>
    </recommendedName>
    <alternativeName>
        <fullName evidence="7">Non-canonical purine NTP pyrophosphatase</fullName>
    </alternativeName>
    <alternativeName>
        <fullName evidence="7">Non-standard purine NTP pyrophosphatase</fullName>
    </alternativeName>
    <alternativeName>
        <fullName evidence="7">Nucleoside-triphosphate diphosphatase</fullName>
    </alternativeName>
    <alternativeName>
        <fullName evidence="7">Nucleoside-triphosphate pyrophosphatase</fullName>
        <shortName evidence="7">NTPase</shortName>
    </alternativeName>
</protein>
<dbReference type="EMBL" id="CP063845">
    <property type="protein sequence ID" value="UFP93374.1"/>
    <property type="molecule type" value="Genomic_DNA"/>
</dbReference>
<reference evidence="9 10" key="1">
    <citation type="journal article" date="2021" name="Genome Biol. Evol.">
        <title>Complete Genome Sequencing of a Novel Gloeobacter Species from a Waterfall Cave in Mexico.</title>
        <authorList>
            <person name="Saw J.H."/>
            <person name="Cardona T."/>
            <person name="Montejano G."/>
        </authorList>
    </citation>
    <scope>NUCLEOTIDE SEQUENCE [LARGE SCALE GENOMIC DNA]</scope>
    <source>
        <strain evidence="9">MG652769</strain>
    </source>
</reference>
<comment type="catalytic activity">
    <reaction evidence="7">
        <text>dITP + H2O = dIMP + diphosphate + H(+)</text>
        <dbReference type="Rhea" id="RHEA:28342"/>
        <dbReference type="ChEBI" id="CHEBI:15377"/>
        <dbReference type="ChEBI" id="CHEBI:15378"/>
        <dbReference type="ChEBI" id="CHEBI:33019"/>
        <dbReference type="ChEBI" id="CHEBI:61194"/>
        <dbReference type="ChEBI" id="CHEBI:61382"/>
        <dbReference type="EC" id="3.6.1.66"/>
    </reaction>
</comment>
<feature type="binding site" evidence="7">
    <location>
        <position position="69"/>
    </location>
    <ligand>
        <name>substrate</name>
    </ligand>
</feature>
<evidence type="ECO:0000256" key="3">
    <source>
        <dbReference type="ARBA" id="ARBA00022741"/>
    </source>
</evidence>
<name>A0ABY3PIC1_9CYAN</name>
<dbReference type="Gene3D" id="3.90.950.10">
    <property type="match status" value="1"/>
</dbReference>
<dbReference type="Proteomes" id="UP001054846">
    <property type="component" value="Chromosome"/>
</dbReference>
<comment type="cofactor">
    <cofactor evidence="7">
        <name>Mg(2+)</name>
        <dbReference type="ChEBI" id="CHEBI:18420"/>
    </cofactor>
    <text evidence="7">Binds 1 Mg(2+) ion per subunit.</text>
</comment>
<dbReference type="Pfam" id="PF01725">
    <property type="entry name" value="Ham1p_like"/>
    <property type="match status" value="1"/>
</dbReference>
<comment type="function">
    <text evidence="7">Pyrophosphatase that catalyzes the hydrolysis of nucleoside triphosphates to their monophosphate derivatives, with a high preference for the non-canonical purine nucleotides XTP (xanthosine triphosphate), dITP (deoxyinosine triphosphate) and ITP. Seems to function as a house-cleaning enzyme that removes non-canonical purine nucleotides from the nucleotide pool, thus preventing their incorporation into DNA/RNA and avoiding chromosomal lesions.</text>
</comment>
<comment type="catalytic activity">
    <reaction evidence="7">
        <text>XTP + H2O = XMP + diphosphate + H(+)</text>
        <dbReference type="Rhea" id="RHEA:28610"/>
        <dbReference type="ChEBI" id="CHEBI:15377"/>
        <dbReference type="ChEBI" id="CHEBI:15378"/>
        <dbReference type="ChEBI" id="CHEBI:33019"/>
        <dbReference type="ChEBI" id="CHEBI:57464"/>
        <dbReference type="ChEBI" id="CHEBI:61314"/>
        <dbReference type="EC" id="3.6.1.66"/>
    </reaction>
</comment>
<keyword evidence="10" id="KW-1185">Reference proteome</keyword>
<dbReference type="HAMAP" id="MF_01405">
    <property type="entry name" value="Non_canon_purine_NTPase"/>
    <property type="match status" value="1"/>
</dbReference>
<dbReference type="PANTHER" id="PTHR11067:SF9">
    <property type="entry name" value="INOSINE TRIPHOSPHATE PYROPHOSPHATASE"/>
    <property type="match status" value="1"/>
</dbReference>
<accession>A0ABY3PIC1</accession>
<dbReference type="CDD" id="cd00515">
    <property type="entry name" value="HAM1"/>
    <property type="match status" value="1"/>
</dbReference>
<evidence type="ECO:0000256" key="1">
    <source>
        <dbReference type="ARBA" id="ARBA00008023"/>
    </source>
</evidence>
<evidence type="ECO:0000256" key="6">
    <source>
        <dbReference type="ARBA" id="ARBA00023080"/>
    </source>
</evidence>
<keyword evidence="2 7" id="KW-0479">Metal-binding</keyword>
<evidence type="ECO:0000256" key="5">
    <source>
        <dbReference type="ARBA" id="ARBA00022842"/>
    </source>
</evidence>
<comment type="similarity">
    <text evidence="1 7 8">Belongs to the HAM1 NTPase family.</text>
</comment>
<comment type="subunit">
    <text evidence="7">Homodimer.</text>
</comment>
<dbReference type="InterPro" id="IPR020922">
    <property type="entry name" value="dITP/XTP_pyrophosphatase"/>
</dbReference>
<evidence type="ECO:0000313" key="9">
    <source>
        <dbReference type="EMBL" id="UFP93374.1"/>
    </source>
</evidence>